<dbReference type="Pfam" id="PF13091">
    <property type="entry name" value="PLDc_2"/>
    <property type="match status" value="1"/>
</dbReference>
<dbReference type="InterPro" id="IPR050742">
    <property type="entry name" value="Helicase_Restrict-Modif_Enz"/>
</dbReference>
<dbReference type="SMART" id="SM00487">
    <property type="entry name" value="DEXDc"/>
    <property type="match status" value="1"/>
</dbReference>
<evidence type="ECO:0000259" key="2">
    <source>
        <dbReference type="PROSITE" id="PS51194"/>
    </source>
</evidence>
<keyword evidence="3" id="KW-0067">ATP-binding</keyword>
<proteinExistence type="predicted"/>
<dbReference type="InterPro" id="IPR021835">
    <property type="entry name" value="DUF3427"/>
</dbReference>
<dbReference type="CDD" id="cd09204">
    <property type="entry name" value="PLDc_N_DEXD_b2"/>
    <property type="match status" value="1"/>
</dbReference>
<dbReference type="InterPro" id="IPR027417">
    <property type="entry name" value="P-loop_NTPase"/>
</dbReference>
<dbReference type="InterPro" id="IPR025202">
    <property type="entry name" value="PLD-like_dom"/>
</dbReference>
<dbReference type="GO" id="GO:0005524">
    <property type="term" value="F:ATP binding"/>
    <property type="evidence" value="ECO:0007669"/>
    <property type="project" value="InterPro"/>
</dbReference>
<name>A0A318KKH3_9FIRM</name>
<dbReference type="EMBL" id="QJKH01000012">
    <property type="protein sequence ID" value="PXX77118.1"/>
    <property type="molecule type" value="Genomic_DNA"/>
</dbReference>
<feature type="domain" description="Helicase ATP-binding" evidence="1">
    <location>
        <begin position="231"/>
        <end position="382"/>
    </location>
</feature>
<keyword evidence="3" id="KW-0347">Helicase</keyword>
<gene>
    <name evidence="3" type="ORF">DES51_11258</name>
</gene>
<protein>
    <submittedName>
        <fullName evidence="3">Superfamily II DNA or RNA helicase</fullName>
    </submittedName>
</protein>
<dbReference type="PROSITE" id="PS51194">
    <property type="entry name" value="HELICASE_CTER"/>
    <property type="match status" value="1"/>
</dbReference>
<dbReference type="AlphaFoldDB" id="A0A318KKH3"/>
<organism evidence="3 4">
    <name type="scientific">Dielma fastidiosa</name>
    <dbReference type="NCBI Taxonomy" id="1034346"/>
    <lineage>
        <taxon>Bacteria</taxon>
        <taxon>Bacillati</taxon>
        <taxon>Bacillota</taxon>
        <taxon>Erysipelotrichia</taxon>
        <taxon>Erysipelotrichales</taxon>
        <taxon>Erysipelotrichaceae</taxon>
        <taxon>Dielma</taxon>
    </lineage>
</organism>
<dbReference type="SMART" id="SM00490">
    <property type="entry name" value="HELICc"/>
    <property type="match status" value="1"/>
</dbReference>
<dbReference type="Pfam" id="PF26350">
    <property type="entry name" value="DUF8090"/>
    <property type="match status" value="1"/>
</dbReference>
<accession>A0A318KKH3</accession>
<dbReference type="CDD" id="cd18799">
    <property type="entry name" value="SF2_C_EcoAI-like"/>
    <property type="match status" value="1"/>
</dbReference>
<dbReference type="InterPro" id="IPR058403">
    <property type="entry name" value="DUF8090"/>
</dbReference>
<dbReference type="GO" id="GO:0016787">
    <property type="term" value="F:hydrolase activity"/>
    <property type="evidence" value="ECO:0007669"/>
    <property type="project" value="InterPro"/>
</dbReference>
<dbReference type="GO" id="GO:0004386">
    <property type="term" value="F:helicase activity"/>
    <property type="evidence" value="ECO:0007669"/>
    <property type="project" value="UniProtKB-KW"/>
</dbReference>
<dbReference type="OrthoDB" id="9802848at2"/>
<comment type="caution">
    <text evidence="3">The sequence shown here is derived from an EMBL/GenBank/DDBJ whole genome shotgun (WGS) entry which is preliminary data.</text>
</comment>
<dbReference type="InterPro" id="IPR006935">
    <property type="entry name" value="Helicase/UvrB_N"/>
</dbReference>
<dbReference type="PROSITE" id="PS51192">
    <property type="entry name" value="HELICASE_ATP_BIND_1"/>
    <property type="match status" value="1"/>
</dbReference>
<dbReference type="SUPFAM" id="SSF52540">
    <property type="entry name" value="P-loop containing nucleoside triphosphate hydrolases"/>
    <property type="match status" value="1"/>
</dbReference>
<sequence>MCQADIENGLKTAFLDYNHTSSLLYRPQFIFNDYKAGRKMLVSIEEELKRCDEFFISVAFITQSGITPLLQTLKELEKRNVPGRIMTTDYLSFSEPEALKKLGELNNLELRIFNVDEHKVGFHTKGYIFREKEIYKIIIGSSNLTAAALTKNKEWNTKFVSTNKGEITSETLSEFNKMWESSKPLNQYISRYEVIYKERIALLNQEKTFNNKNEILKPKPLQEKIIINLQKLLEKGEDKALLISATGTGKTYASAFALKKQNLKRALFVVHREQIAKQAFNSYKKVFGSSKSFGLLTGNEKCYDSDFVFATMQTLSKPEIYFNFKPNAFDTIVIDEVHHAGAASYQVIMDYFKPQFWLGMTASPDRPDGFDIYKLFNHNIAYEIRLQKALEEDILCPFHYFGITDIQIGNEIIDDSIGLRNFNFLVCDHRVDYIIEKANYFGYSGESLKGLIFCSTKKEAKLLSEQFNLRGFKTKALTGEDSQEERELAIDRLVLDDGQDKLDYLLTVDIFNEGVDIPEINQVIMLRPTESPIVFVQQLGRGLRKCEGKEYVVILDFIGNYKNNFMIPMALSGDRSYSKDTIRRYVLEGSRTLPGNSTIHFDEISKKQILKAIDNMSTKKKLLVEKYINLKNKLGRIPSILDFYLYGDIDPLILLNYSQTYHQFLQSVEDEYTYQFTVRKISALTFVSSLLVNGKRPHELLILSNLMNYQRVDLTNVSKELVDEYDVYVTDKSMTSSVNLLFKKFINTQSEKKKYESVNFIESIDKSIYKIGNEFFDDLKDLAFREQMFNLIELGLIRYRDLYQGKTDLNGLVLYAKYSRKDVCRILNYDLDESSTLYGYKIKNSTCPIFVTYEKKDDITNSTKYEDRFVNDRVFSWMTRSSVSLSSKESLQLINWRENQLKIYLFVKKSDGEGTDFYYLGEVKPIDWHETTIKNDAGRVLPIMNFELELKDAVREDIYDYLIN</sequence>
<dbReference type="Pfam" id="PF04851">
    <property type="entry name" value="ResIII"/>
    <property type="match status" value="1"/>
</dbReference>
<dbReference type="PANTHER" id="PTHR47396:SF1">
    <property type="entry name" value="ATP-DEPENDENT HELICASE IRC3-RELATED"/>
    <property type="match status" value="1"/>
</dbReference>
<dbReference type="PANTHER" id="PTHR47396">
    <property type="entry name" value="TYPE I RESTRICTION ENZYME ECOKI R PROTEIN"/>
    <property type="match status" value="1"/>
</dbReference>
<dbReference type="GO" id="GO:0003677">
    <property type="term" value="F:DNA binding"/>
    <property type="evidence" value="ECO:0007669"/>
    <property type="project" value="InterPro"/>
</dbReference>
<dbReference type="GO" id="GO:0005829">
    <property type="term" value="C:cytosol"/>
    <property type="evidence" value="ECO:0007669"/>
    <property type="project" value="TreeGrafter"/>
</dbReference>
<evidence type="ECO:0000313" key="3">
    <source>
        <dbReference type="EMBL" id="PXX77118.1"/>
    </source>
</evidence>
<evidence type="ECO:0000313" key="4">
    <source>
        <dbReference type="Proteomes" id="UP000247612"/>
    </source>
</evidence>
<dbReference type="Gene3D" id="3.30.870.10">
    <property type="entry name" value="Endonuclease Chain A"/>
    <property type="match status" value="1"/>
</dbReference>
<feature type="domain" description="Helicase C-terminal" evidence="2">
    <location>
        <begin position="426"/>
        <end position="586"/>
    </location>
</feature>
<dbReference type="STRING" id="1034346.GCA_000313565_00941"/>
<dbReference type="CDD" id="cd18032">
    <property type="entry name" value="DEXHc_RE_I_III_res"/>
    <property type="match status" value="1"/>
</dbReference>
<keyword evidence="4" id="KW-1185">Reference proteome</keyword>
<keyword evidence="3" id="KW-0378">Hydrolase</keyword>
<dbReference type="SUPFAM" id="SSF56024">
    <property type="entry name" value="Phospholipase D/nuclease"/>
    <property type="match status" value="1"/>
</dbReference>
<dbReference type="Proteomes" id="UP000247612">
    <property type="component" value="Unassembled WGS sequence"/>
</dbReference>
<dbReference type="InterPro" id="IPR001650">
    <property type="entry name" value="Helicase_C-like"/>
</dbReference>
<dbReference type="Gene3D" id="3.40.50.300">
    <property type="entry name" value="P-loop containing nucleotide triphosphate hydrolases"/>
    <property type="match status" value="2"/>
</dbReference>
<dbReference type="Pfam" id="PF00271">
    <property type="entry name" value="Helicase_C"/>
    <property type="match status" value="1"/>
</dbReference>
<dbReference type="Pfam" id="PF11907">
    <property type="entry name" value="DUF3427"/>
    <property type="match status" value="1"/>
</dbReference>
<evidence type="ECO:0000259" key="1">
    <source>
        <dbReference type="PROSITE" id="PS51192"/>
    </source>
</evidence>
<dbReference type="InterPro" id="IPR014001">
    <property type="entry name" value="Helicase_ATP-bd"/>
</dbReference>
<keyword evidence="3" id="KW-0547">Nucleotide-binding</keyword>
<reference evidence="3 4" key="1">
    <citation type="submission" date="2018-05" db="EMBL/GenBank/DDBJ databases">
        <title>Genomic Encyclopedia of Type Strains, Phase IV (KMG-IV): sequencing the most valuable type-strain genomes for metagenomic binning, comparative biology and taxonomic classification.</title>
        <authorList>
            <person name="Goeker M."/>
        </authorList>
    </citation>
    <scope>NUCLEOTIDE SEQUENCE [LARGE SCALE GENOMIC DNA]</scope>
    <source>
        <strain evidence="3 4">JC118</strain>
    </source>
</reference>
<dbReference type="RefSeq" id="WP_022937254.1">
    <property type="nucleotide sequence ID" value="NZ_CABKRQ010000002.1"/>
</dbReference>